<dbReference type="SMART" id="SM00776">
    <property type="entry name" value="NPCBM"/>
    <property type="match status" value="1"/>
</dbReference>
<evidence type="ECO:0000259" key="3">
    <source>
        <dbReference type="SMART" id="SM00776"/>
    </source>
</evidence>
<protein>
    <submittedName>
        <fullName evidence="4">Acetyl xylan esterase (AXE1)</fullName>
    </submittedName>
</protein>
<dbReference type="InterPro" id="IPR013222">
    <property type="entry name" value="Glyco_hyd_98_carb-bd"/>
</dbReference>
<dbReference type="InterPro" id="IPR029058">
    <property type="entry name" value="AB_hydrolase_fold"/>
</dbReference>
<reference evidence="4 5" key="1">
    <citation type="submission" date="2017-05" db="EMBL/GenBank/DDBJ databases">
        <authorList>
            <person name="Varghese N."/>
            <person name="Submissions S."/>
        </authorList>
    </citation>
    <scope>NUCLEOTIDE SEQUENCE [LARGE SCALE GENOMIC DNA]</scope>
    <source>
        <strain evidence="4 5">DSM 25457</strain>
    </source>
</reference>
<feature type="region of interest" description="Disordered" evidence="1">
    <location>
        <begin position="145"/>
        <end position="170"/>
    </location>
</feature>
<feature type="chain" id="PRO_5046170905" evidence="2">
    <location>
        <begin position="22"/>
        <end position="751"/>
    </location>
</feature>
<keyword evidence="5" id="KW-1185">Reference proteome</keyword>
<keyword evidence="2" id="KW-0732">Signal</keyword>
<evidence type="ECO:0000313" key="4">
    <source>
        <dbReference type="EMBL" id="SMP38856.1"/>
    </source>
</evidence>
<dbReference type="Pfam" id="PF08305">
    <property type="entry name" value="NPCBM"/>
    <property type="match status" value="1"/>
</dbReference>
<feature type="domain" description="Glycosyl hydrolase family 98 putative carbohydrate-binding module" evidence="3">
    <location>
        <begin position="614"/>
        <end position="749"/>
    </location>
</feature>
<accession>A0ABY1PP92</accession>
<dbReference type="Gene3D" id="2.60.120.1060">
    <property type="entry name" value="NPCBM/NEW2 domain"/>
    <property type="match status" value="1"/>
</dbReference>
<dbReference type="InterPro" id="IPR008979">
    <property type="entry name" value="Galactose-bd-like_sf"/>
</dbReference>
<dbReference type="InterPro" id="IPR008391">
    <property type="entry name" value="AXE1_dom"/>
</dbReference>
<dbReference type="SUPFAM" id="SSF49785">
    <property type="entry name" value="Galactose-binding domain-like"/>
    <property type="match status" value="1"/>
</dbReference>
<dbReference type="InterPro" id="IPR038637">
    <property type="entry name" value="NPCBM_sf"/>
</dbReference>
<evidence type="ECO:0000256" key="2">
    <source>
        <dbReference type="SAM" id="SignalP"/>
    </source>
</evidence>
<feature type="signal peptide" evidence="2">
    <location>
        <begin position="1"/>
        <end position="21"/>
    </location>
</feature>
<proteinExistence type="predicted"/>
<dbReference type="RefSeq" id="WP_283430456.1">
    <property type="nucleotide sequence ID" value="NZ_FXUG01000001.1"/>
</dbReference>
<dbReference type="Gene3D" id="3.40.50.1820">
    <property type="entry name" value="alpha/beta hydrolase"/>
    <property type="match status" value="1"/>
</dbReference>
<comment type="caution">
    <text evidence="4">The sequence shown here is derived from an EMBL/GenBank/DDBJ whole genome shotgun (WGS) entry which is preliminary data.</text>
</comment>
<dbReference type="EMBL" id="FXUG01000001">
    <property type="protein sequence ID" value="SMP38856.1"/>
    <property type="molecule type" value="Genomic_DNA"/>
</dbReference>
<evidence type="ECO:0000256" key="1">
    <source>
        <dbReference type="SAM" id="MobiDB-lite"/>
    </source>
</evidence>
<dbReference type="Pfam" id="PF05448">
    <property type="entry name" value="AXE1"/>
    <property type="match status" value="1"/>
</dbReference>
<name>A0ABY1PP92_9BACT</name>
<evidence type="ECO:0000313" key="5">
    <source>
        <dbReference type="Proteomes" id="UP001158067"/>
    </source>
</evidence>
<dbReference type="SUPFAM" id="SSF53474">
    <property type="entry name" value="alpha/beta-Hydrolases"/>
    <property type="match status" value="1"/>
</dbReference>
<organism evidence="4 5">
    <name type="scientific">Neorhodopirellula lusitana</name>
    <dbReference type="NCBI Taxonomy" id="445327"/>
    <lineage>
        <taxon>Bacteria</taxon>
        <taxon>Pseudomonadati</taxon>
        <taxon>Planctomycetota</taxon>
        <taxon>Planctomycetia</taxon>
        <taxon>Pirellulales</taxon>
        <taxon>Pirellulaceae</taxon>
        <taxon>Neorhodopirellula</taxon>
    </lineage>
</organism>
<gene>
    <name evidence="4" type="ORF">SAMN06265222_101197</name>
</gene>
<sequence>MCNPLWIAILAALALSCRLNAESLPPLKGEKSPQTLDEVWAGYDPTIEPIETETLKEWEEDGTVVRAVRYCIGTFKGQKSWMGALYGFPKHGMELPALVQIHGGGGRASKQACIANAKRGYATISLNWRADDRYLSENDLPKSAQTDWGAVDGTQSAGSRGIEPNNDLRYDPVPSGRNGGYFLRTLAARRALTFLQRQAEVDGERLGVDGHSMGGVITLQTAAIDSRVKASAPSCAPPIDLEDTLSARTYAASAYAAKINSPMLFMSPSNDFHGHVEDMEWIMDRMPNQEFRIARSEHFNHKHNNSCLAAKELWFDAHLKGNYRYPARPAIDIDLNTEDGRPRVQITPDAAQPIDHVDVYFSRDARLSSYYGSKSRYWQFSKPVNEGDRYVASIDLFDLREPLWVFANIHYKLGEHQLTKPSTTMTSTTRMLMVDADELQAAGVKPDGVTTAVIEDFDDDWEREWIVSKNSFESFRLNNPRVPIPQYSKLVLSVEDTGPSSPDDLAGLVKGLVPDRSSTVFSNKPASLRVSLGDLAIGEYSADIKENDGTVSLYPFDLKHTKNGSALMNWADLPNPKISLKSVRGNLPMCSKLVWEPISVSDFMSNRPFQLGEVDKANGENTLAFDQADKIVGRIETDPQSFRVHESIVEANDVQGLRVHSPSEVTYFLKGKFSKFQATLVPGYQASVTFEVHGDDRLLFRSESFSGTSEPEEIEVDMSGVQKLKLIVTEGGNGWGGDWAMWANPVLDPQP</sequence>
<dbReference type="Proteomes" id="UP001158067">
    <property type="component" value="Unassembled WGS sequence"/>
</dbReference>